<keyword evidence="1" id="KW-0175">Coiled coil</keyword>
<dbReference type="EMBL" id="KE145362">
    <property type="protein sequence ID" value="EPE31349.1"/>
    <property type="molecule type" value="Genomic_DNA"/>
</dbReference>
<evidence type="ECO:0000313" key="4">
    <source>
        <dbReference type="Proteomes" id="UP000016922"/>
    </source>
</evidence>
<evidence type="ECO:0000259" key="2">
    <source>
        <dbReference type="Pfam" id="PF22893"/>
    </source>
</evidence>
<dbReference type="Pfam" id="PF22893">
    <property type="entry name" value="ULD_2"/>
    <property type="match status" value="1"/>
</dbReference>
<gene>
    <name evidence="3" type="ORF">GLAREA_12652</name>
</gene>
<dbReference type="OrthoDB" id="3045089at2759"/>
<evidence type="ECO:0000313" key="3">
    <source>
        <dbReference type="EMBL" id="EPE31349.1"/>
    </source>
</evidence>
<name>S3D2I2_GLAL2</name>
<evidence type="ECO:0000256" key="1">
    <source>
        <dbReference type="SAM" id="Coils"/>
    </source>
</evidence>
<sequence length="585" mass="65988">MPITVGSIGDIIAIAQVVGKLYKALRASQGSAVEFQDLVLELSVFYGTLERLVVLWPTRPTLPDQLALVAPIVEECKTEIDGFLGRILGRYGRQLGAEVAKAKWYKEIGRKLQWSMLEAGEVGRLREKLGRANMMIQLVYSQAQGAAAELDSKVVSEKLQILSELETEAKENLKNYIIEVQKKIEEQNRVLENQNMMIEEMTTRVQGIMTTMTPMAKITFDMKDILIDVQETLHSQQSIPRSIDPWLQKALYLEDSLGYVLPVPLETICSWETLHMVLCDKFNGRPGHELVKRKRYLFQDAANGRDLSVKIQFTSAVRPGQKISMCMILFSPDGQNNICPRCGTANVAGSDQDINCTNPSCLMTYRRVTDVTEPLANDDGKGILSSVHPPESILEEIDSNIALSDLEQLSYDKNYDCSIDLFKRARLFTRWQDAEESRSGALITKLGSMSIWYAYGAAYNVEVQISGLLQRSVMAPLGIRDMDADMSHDEILQWPHKSTSIGSFTCILLCFAGTSRENARPVVHIYSKDKILRRRIVAALKKLDWLALGKSGVVVSTWYNTEFREFIIESYVDDGWDRDFAELVW</sequence>
<protein>
    <recommendedName>
        <fullName evidence="2">Ubiquitin-like domain-containing protein</fullName>
    </recommendedName>
</protein>
<keyword evidence="4" id="KW-1185">Reference proteome</keyword>
<feature type="domain" description="Ubiquitin-like" evidence="2">
    <location>
        <begin position="248"/>
        <end position="329"/>
    </location>
</feature>
<dbReference type="Proteomes" id="UP000016922">
    <property type="component" value="Unassembled WGS sequence"/>
</dbReference>
<dbReference type="AlphaFoldDB" id="S3D2I2"/>
<dbReference type="OMA" id="SSCKACI"/>
<dbReference type="PANTHER" id="PTHR38886">
    <property type="entry name" value="SESA DOMAIN-CONTAINING PROTEIN"/>
    <property type="match status" value="1"/>
</dbReference>
<dbReference type="InterPro" id="IPR054464">
    <property type="entry name" value="ULD_fung"/>
</dbReference>
<reference evidence="3 4" key="1">
    <citation type="journal article" date="2013" name="BMC Genomics">
        <title>Genomics-driven discovery of the pneumocandin biosynthetic gene cluster in the fungus Glarea lozoyensis.</title>
        <authorList>
            <person name="Chen L."/>
            <person name="Yue Q."/>
            <person name="Zhang X."/>
            <person name="Xiang M."/>
            <person name="Wang C."/>
            <person name="Li S."/>
            <person name="Che Y."/>
            <person name="Ortiz-Lopez F.J."/>
            <person name="Bills G.F."/>
            <person name="Liu X."/>
            <person name="An Z."/>
        </authorList>
    </citation>
    <scope>NUCLEOTIDE SEQUENCE [LARGE SCALE GENOMIC DNA]</scope>
    <source>
        <strain evidence="4">ATCC 20868 / MF5171</strain>
    </source>
</reference>
<dbReference type="HOGENOM" id="CLU_466203_0_0_1"/>
<proteinExistence type="predicted"/>
<organism evidence="3 4">
    <name type="scientific">Glarea lozoyensis (strain ATCC 20868 / MF5171)</name>
    <dbReference type="NCBI Taxonomy" id="1116229"/>
    <lineage>
        <taxon>Eukaryota</taxon>
        <taxon>Fungi</taxon>
        <taxon>Dikarya</taxon>
        <taxon>Ascomycota</taxon>
        <taxon>Pezizomycotina</taxon>
        <taxon>Leotiomycetes</taxon>
        <taxon>Helotiales</taxon>
        <taxon>Helotiaceae</taxon>
        <taxon>Glarea</taxon>
    </lineage>
</organism>
<accession>S3D2I2</accession>
<feature type="coiled-coil region" evidence="1">
    <location>
        <begin position="166"/>
        <end position="204"/>
    </location>
</feature>
<dbReference type="KEGG" id="glz:GLAREA_12652"/>
<dbReference type="PANTHER" id="PTHR38886:SF1">
    <property type="entry name" value="NACHT-NTPASE AND P-LOOP NTPASES N-TERMINAL DOMAIN-CONTAINING PROTEIN"/>
    <property type="match status" value="1"/>
</dbReference>
<dbReference type="eggNOG" id="ENOG502RCEE">
    <property type="taxonomic scope" value="Eukaryota"/>
</dbReference>
<dbReference type="GeneID" id="19471692"/>
<dbReference type="RefSeq" id="XP_008081624.1">
    <property type="nucleotide sequence ID" value="XM_008083433.1"/>
</dbReference>